<dbReference type="PROSITE" id="PS51767">
    <property type="entry name" value="PEPTIDASE_A1"/>
    <property type="match status" value="1"/>
</dbReference>
<dbReference type="GO" id="GO:0008233">
    <property type="term" value="F:peptidase activity"/>
    <property type="evidence" value="ECO:0007669"/>
    <property type="project" value="UniProtKB-KW"/>
</dbReference>
<accession>A0AAV0J202</accession>
<dbReference type="InterPro" id="IPR051708">
    <property type="entry name" value="Plant_Aspart_Prot_A1"/>
</dbReference>
<dbReference type="Proteomes" id="UP001154282">
    <property type="component" value="Unassembled WGS sequence"/>
</dbReference>
<dbReference type="EMBL" id="CAMGYJ010000005">
    <property type="protein sequence ID" value="CAI0419709.1"/>
    <property type="molecule type" value="Genomic_DNA"/>
</dbReference>
<protein>
    <recommendedName>
        <fullName evidence="3">Peptidase A1 domain-containing protein</fullName>
    </recommendedName>
</protein>
<dbReference type="AlphaFoldDB" id="A0AAV0J202"/>
<dbReference type="InterPro" id="IPR032799">
    <property type="entry name" value="TAXi_C"/>
</dbReference>
<dbReference type="InterPro" id="IPR021109">
    <property type="entry name" value="Peptidase_aspartic_dom_sf"/>
</dbReference>
<comment type="caution">
    <text evidence="4">The sequence shown here is derived from an EMBL/GenBank/DDBJ whole genome shotgun (WGS) entry which is preliminary data.</text>
</comment>
<evidence type="ECO:0000256" key="2">
    <source>
        <dbReference type="ARBA" id="ARBA00022801"/>
    </source>
</evidence>
<evidence type="ECO:0000259" key="3">
    <source>
        <dbReference type="PROSITE" id="PS51767"/>
    </source>
</evidence>
<organism evidence="4 6">
    <name type="scientific">Linum tenue</name>
    <dbReference type="NCBI Taxonomy" id="586396"/>
    <lineage>
        <taxon>Eukaryota</taxon>
        <taxon>Viridiplantae</taxon>
        <taxon>Streptophyta</taxon>
        <taxon>Embryophyta</taxon>
        <taxon>Tracheophyta</taxon>
        <taxon>Spermatophyta</taxon>
        <taxon>Magnoliopsida</taxon>
        <taxon>eudicotyledons</taxon>
        <taxon>Gunneridae</taxon>
        <taxon>Pentapetalae</taxon>
        <taxon>rosids</taxon>
        <taxon>fabids</taxon>
        <taxon>Malpighiales</taxon>
        <taxon>Linaceae</taxon>
        <taxon>Linum</taxon>
    </lineage>
</organism>
<dbReference type="PANTHER" id="PTHR47967">
    <property type="entry name" value="OS07G0603500 PROTEIN-RELATED"/>
    <property type="match status" value="1"/>
</dbReference>
<dbReference type="PANTHER" id="PTHR47967:SF23">
    <property type="entry name" value="OS04G0448300 PROTEIN"/>
    <property type="match status" value="1"/>
</dbReference>
<dbReference type="InterPro" id="IPR033121">
    <property type="entry name" value="PEPTIDASE_A1"/>
</dbReference>
<keyword evidence="6" id="KW-1185">Reference proteome</keyword>
<name>A0AAV0J202_9ROSI</name>
<feature type="domain" description="Peptidase A1" evidence="3">
    <location>
        <begin position="1"/>
        <end position="45"/>
    </location>
</feature>
<reference evidence="4" key="1">
    <citation type="submission" date="2022-08" db="EMBL/GenBank/DDBJ databases">
        <authorList>
            <person name="Gutierrez-Valencia J."/>
        </authorList>
    </citation>
    <scope>NUCLEOTIDE SEQUENCE</scope>
</reference>
<evidence type="ECO:0000313" key="6">
    <source>
        <dbReference type="Proteomes" id="UP001154282"/>
    </source>
</evidence>
<evidence type="ECO:0000313" key="5">
    <source>
        <dbReference type="EMBL" id="CAI0419709.1"/>
    </source>
</evidence>
<keyword evidence="2" id="KW-0378">Hydrolase</keyword>
<dbReference type="Gene3D" id="2.40.70.10">
    <property type="entry name" value="Acid Proteases"/>
    <property type="match status" value="1"/>
</dbReference>
<proteinExistence type="predicted"/>
<dbReference type="GO" id="GO:0005576">
    <property type="term" value="C:extracellular region"/>
    <property type="evidence" value="ECO:0007669"/>
    <property type="project" value="TreeGrafter"/>
</dbReference>
<dbReference type="SUPFAM" id="SSF50630">
    <property type="entry name" value="Acid proteases"/>
    <property type="match status" value="1"/>
</dbReference>
<gene>
    <name evidence="4" type="ORF">LITE_LOCUS12257</name>
    <name evidence="5" type="ORF">LITE_LOCUS18103</name>
</gene>
<dbReference type="EMBL" id="CAMGYJ010000004">
    <property type="protein sequence ID" value="CAI0403926.1"/>
    <property type="molecule type" value="Genomic_DNA"/>
</dbReference>
<evidence type="ECO:0000313" key="4">
    <source>
        <dbReference type="EMBL" id="CAI0403926.1"/>
    </source>
</evidence>
<sequence length="52" mass="5508">MIADSSVGLVCLAMGSSSGMSIFGNIQQQNFMVLYDLAKESLSFTPTQCAKS</sequence>
<dbReference type="Pfam" id="PF14541">
    <property type="entry name" value="TAXi_C"/>
    <property type="match status" value="1"/>
</dbReference>
<keyword evidence="1" id="KW-0645">Protease</keyword>
<evidence type="ECO:0000256" key="1">
    <source>
        <dbReference type="ARBA" id="ARBA00022670"/>
    </source>
</evidence>
<dbReference type="GO" id="GO:0006508">
    <property type="term" value="P:proteolysis"/>
    <property type="evidence" value="ECO:0007669"/>
    <property type="project" value="UniProtKB-KW"/>
</dbReference>